<dbReference type="AlphaFoldDB" id="A0AAE0TUR0"/>
<keyword evidence="3" id="KW-1185">Reference proteome</keyword>
<dbReference type="EMBL" id="JAUTXT010000031">
    <property type="protein sequence ID" value="KAK3672630.1"/>
    <property type="molecule type" value="Genomic_DNA"/>
</dbReference>
<evidence type="ECO:0000256" key="1">
    <source>
        <dbReference type="SAM" id="MobiDB-lite"/>
    </source>
</evidence>
<comment type="caution">
    <text evidence="2">The sequence shown here is derived from an EMBL/GenBank/DDBJ whole genome shotgun (WGS) entry which is preliminary data.</text>
</comment>
<feature type="region of interest" description="Disordered" evidence="1">
    <location>
        <begin position="1"/>
        <end position="22"/>
    </location>
</feature>
<gene>
    <name evidence="2" type="ORF">LTR78_007442</name>
</gene>
<name>A0AAE0TUR0_9PEZI</name>
<evidence type="ECO:0000313" key="2">
    <source>
        <dbReference type="EMBL" id="KAK3672630.1"/>
    </source>
</evidence>
<dbReference type="Proteomes" id="UP001274830">
    <property type="component" value="Unassembled WGS sequence"/>
</dbReference>
<protein>
    <submittedName>
        <fullName evidence="2">Uncharacterized protein</fullName>
    </submittedName>
</protein>
<organism evidence="2 3">
    <name type="scientific">Recurvomyces mirabilis</name>
    <dbReference type="NCBI Taxonomy" id="574656"/>
    <lineage>
        <taxon>Eukaryota</taxon>
        <taxon>Fungi</taxon>
        <taxon>Dikarya</taxon>
        <taxon>Ascomycota</taxon>
        <taxon>Pezizomycotina</taxon>
        <taxon>Dothideomycetes</taxon>
        <taxon>Dothideomycetidae</taxon>
        <taxon>Mycosphaerellales</taxon>
        <taxon>Teratosphaeriaceae</taxon>
        <taxon>Recurvomyces</taxon>
    </lineage>
</organism>
<accession>A0AAE0TUR0</accession>
<evidence type="ECO:0000313" key="3">
    <source>
        <dbReference type="Proteomes" id="UP001274830"/>
    </source>
</evidence>
<sequence length="314" mass="34024">MSCHPRTETESEIAGNFDNDHSTVLPIPPAYQATQHQGQPAPFQLSCCLEQERTAGCVDTEDDKMVNDLESIRSDDYTTVADGSELTACGHDDTGPKTGDVAKASEEQILSVVFDDKFKSLMRTVRKSDPAYDADHSYSVLRIYPMGSSSNDTIAVLVEGRTTDLNTANEFVLTTAGQRESVIPVNATERLVCPAVISSTEEPNAYWSLPLQFGTTELRQSPHGEFWITAAAKPVGSGAEGSRDLWGILAVIHDADVPNMAVFLAAMSVAKLNDTWLSGSSLANSGYNEEPTDDYPPAGMLRIMQKVMSGQLRP</sequence>
<proteinExistence type="predicted"/>
<reference evidence="2" key="1">
    <citation type="submission" date="2023-07" db="EMBL/GenBank/DDBJ databases">
        <title>Black Yeasts Isolated from many extreme environments.</title>
        <authorList>
            <person name="Coleine C."/>
            <person name="Stajich J.E."/>
            <person name="Selbmann L."/>
        </authorList>
    </citation>
    <scope>NUCLEOTIDE SEQUENCE</scope>
    <source>
        <strain evidence="2">CCFEE 5485</strain>
    </source>
</reference>